<dbReference type="EMBL" id="CASHSV030000001">
    <property type="protein sequence ID" value="CAJ2632325.1"/>
    <property type="molecule type" value="Genomic_DNA"/>
</dbReference>
<dbReference type="Proteomes" id="UP001177021">
    <property type="component" value="Unassembled WGS sequence"/>
</dbReference>
<accession>A0ACB0IK29</accession>
<reference evidence="1" key="1">
    <citation type="submission" date="2023-10" db="EMBL/GenBank/DDBJ databases">
        <authorList>
            <person name="Rodriguez Cubillos JULIANA M."/>
            <person name="De Vega J."/>
        </authorList>
    </citation>
    <scope>NUCLEOTIDE SEQUENCE</scope>
</reference>
<comment type="caution">
    <text evidence="1">The sequence shown here is derived from an EMBL/GenBank/DDBJ whole genome shotgun (WGS) entry which is preliminary data.</text>
</comment>
<proteinExistence type="predicted"/>
<evidence type="ECO:0000313" key="1">
    <source>
        <dbReference type="EMBL" id="CAJ2632325.1"/>
    </source>
</evidence>
<evidence type="ECO:0000313" key="2">
    <source>
        <dbReference type="Proteomes" id="UP001177021"/>
    </source>
</evidence>
<sequence>MKIIATFYLSIRLGCVQMIFGFTNPATTKIDEDLELRYPHKGMFKELLKNEVFQKSIIRDCCS</sequence>
<organism evidence="1 2">
    <name type="scientific">Trifolium pratense</name>
    <name type="common">Red clover</name>
    <dbReference type="NCBI Taxonomy" id="57577"/>
    <lineage>
        <taxon>Eukaryota</taxon>
        <taxon>Viridiplantae</taxon>
        <taxon>Streptophyta</taxon>
        <taxon>Embryophyta</taxon>
        <taxon>Tracheophyta</taxon>
        <taxon>Spermatophyta</taxon>
        <taxon>Magnoliopsida</taxon>
        <taxon>eudicotyledons</taxon>
        <taxon>Gunneridae</taxon>
        <taxon>Pentapetalae</taxon>
        <taxon>rosids</taxon>
        <taxon>fabids</taxon>
        <taxon>Fabales</taxon>
        <taxon>Fabaceae</taxon>
        <taxon>Papilionoideae</taxon>
        <taxon>50 kb inversion clade</taxon>
        <taxon>NPAAA clade</taxon>
        <taxon>Hologalegina</taxon>
        <taxon>IRL clade</taxon>
        <taxon>Trifolieae</taxon>
        <taxon>Trifolium</taxon>
    </lineage>
</organism>
<name>A0ACB0IK29_TRIPR</name>
<protein>
    <submittedName>
        <fullName evidence="1">Uncharacterized protein</fullName>
    </submittedName>
</protein>
<gene>
    <name evidence="1" type="ORF">MILVUS5_LOCUS3658</name>
</gene>
<keyword evidence="2" id="KW-1185">Reference proteome</keyword>